<keyword evidence="1" id="KW-0812">Transmembrane</keyword>
<keyword evidence="1" id="KW-1133">Transmembrane helix</keyword>
<gene>
    <name evidence="2" type="ORF">MHA01_23090</name>
</gene>
<evidence type="ECO:0000256" key="1">
    <source>
        <dbReference type="SAM" id="Phobius"/>
    </source>
</evidence>
<feature type="transmembrane region" description="Helical" evidence="1">
    <location>
        <begin position="38"/>
        <end position="59"/>
    </location>
</feature>
<dbReference type="AlphaFoldDB" id="A0A510Y7R5"/>
<sequence>MFSVEELKEFFYAAWTFVLISGMAILFIVLYVTKGQAYAFVLTVGIAFLVPMMLLYFFAQVLI</sequence>
<feature type="transmembrane region" description="Helical" evidence="1">
    <location>
        <begin position="12"/>
        <end position="32"/>
    </location>
</feature>
<keyword evidence="1" id="KW-0472">Membrane</keyword>
<evidence type="ECO:0000313" key="3">
    <source>
        <dbReference type="Proteomes" id="UP000321051"/>
    </source>
</evidence>
<name>A0A510Y7R5_MARHA</name>
<reference evidence="2 3" key="1">
    <citation type="submission" date="2019-07" db="EMBL/GenBank/DDBJ databases">
        <title>Whole genome shotgun sequence of Marinococcus halophilus NBRC 102359.</title>
        <authorList>
            <person name="Hosoyama A."/>
            <person name="Uohara A."/>
            <person name="Ohji S."/>
            <person name="Ichikawa N."/>
        </authorList>
    </citation>
    <scope>NUCLEOTIDE SEQUENCE [LARGE SCALE GENOMIC DNA]</scope>
    <source>
        <strain evidence="2 3">NBRC 102359</strain>
    </source>
</reference>
<accession>A0A510Y7R5</accession>
<protein>
    <submittedName>
        <fullName evidence="2">Uncharacterized protein</fullName>
    </submittedName>
</protein>
<comment type="caution">
    <text evidence="2">The sequence shown here is derived from an EMBL/GenBank/DDBJ whole genome shotgun (WGS) entry which is preliminary data.</text>
</comment>
<dbReference type="EMBL" id="BJUN01000014">
    <property type="protein sequence ID" value="GEK59404.1"/>
    <property type="molecule type" value="Genomic_DNA"/>
</dbReference>
<keyword evidence="3" id="KW-1185">Reference proteome</keyword>
<proteinExistence type="predicted"/>
<organism evidence="2 3">
    <name type="scientific">Marinococcus halophilus</name>
    <dbReference type="NCBI Taxonomy" id="1371"/>
    <lineage>
        <taxon>Bacteria</taxon>
        <taxon>Bacillati</taxon>
        <taxon>Bacillota</taxon>
        <taxon>Bacilli</taxon>
        <taxon>Bacillales</taxon>
        <taxon>Bacillaceae</taxon>
        <taxon>Marinococcus</taxon>
    </lineage>
</organism>
<dbReference type="Proteomes" id="UP000321051">
    <property type="component" value="Unassembled WGS sequence"/>
</dbReference>
<evidence type="ECO:0000313" key="2">
    <source>
        <dbReference type="EMBL" id="GEK59404.1"/>
    </source>
</evidence>